<keyword evidence="4" id="KW-0228">DNA excision</keyword>
<dbReference type="PANTHER" id="PTHR31290">
    <property type="entry name" value="UV-DAMAGE ENDONUCLEASE"/>
    <property type="match status" value="1"/>
</dbReference>
<dbReference type="Proteomes" id="UP000199315">
    <property type="component" value="Unassembled WGS sequence"/>
</dbReference>
<dbReference type="STRING" id="1619234.SAMN05421730_100277"/>
<evidence type="ECO:0000256" key="6">
    <source>
        <dbReference type="ARBA" id="ARBA00023204"/>
    </source>
</evidence>
<sequence length="417" mass="48159">MSIGYACLAVGVPNTGMKGCIMKNADNRRLMELTGQNLKSLNTLTEYNIKNGIRLFRISSDLIPFGSNPVNRTRWREEYAEEFAGIGMKIRQSGMRVSMHPGQYTVLNSPDEGVVLRAVEDLAYHAAVLDALELGPEHKIILHIGGVYGDKEEASRRFVRNYRLLPENVKSRLVIENDDRSFRIGDVLEIGNILEIPVIFDNLHNQINACEDPKSEEYWIRECRKTWKVRDGKQKIHYSQQNRGKNPGAHSDTIGIAEFMDFYNRLEDKTIDIMLEVKDKNLSAVKCINCTMEKTDRGRLEAEWSRYKYLVLEKAQEDYLAIRRLFRDSKSPIAVPFYEIVERAALREEDVGNFINAAQHVWGYFKDVASEREKSRFTEELAKYEAGEISGRRIKAGLWKLAVKYQRSYLLESYYFL</sequence>
<proteinExistence type="predicted"/>
<dbReference type="SUPFAM" id="SSF51658">
    <property type="entry name" value="Xylose isomerase-like"/>
    <property type="match status" value="1"/>
</dbReference>
<dbReference type="OrthoDB" id="9782576at2"/>
<evidence type="ECO:0000313" key="8">
    <source>
        <dbReference type="EMBL" id="SCP95633.1"/>
    </source>
</evidence>
<keyword evidence="6" id="KW-0234">DNA repair</keyword>
<dbReference type="InterPro" id="IPR036237">
    <property type="entry name" value="Xyl_isomerase-like_sf"/>
</dbReference>
<organism evidence="8 9">
    <name type="scientific">Anaerobium acetethylicum</name>
    <dbReference type="NCBI Taxonomy" id="1619234"/>
    <lineage>
        <taxon>Bacteria</taxon>
        <taxon>Bacillati</taxon>
        <taxon>Bacillota</taxon>
        <taxon>Clostridia</taxon>
        <taxon>Lachnospirales</taxon>
        <taxon>Lachnospiraceae</taxon>
        <taxon>Anaerobium</taxon>
    </lineage>
</organism>
<dbReference type="GO" id="GO:0004519">
    <property type="term" value="F:endonuclease activity"/>
    <property type="evidence" value="ECO:0007669"/>
    <property type="project" value="UniProtKB-KW"/>
</dbReference>
<dbReference type="PANTHER" id="PTHR31290:SF5">
    <property type="entry name" value="UV-DAMAGE ENDONUCLEASE"/>
    <property type="match status" value="1"/>
</dbReference>
<keyword evidence="9" id="KW-1185">Reference proteome</keyword>
<dbReference type="RefSeq" id="WP_091230130.1">
    <property type="nucleotide sequence ID" value="NZ_FMKA01000002.1"/>
</dbReference>
<dbReference type="GO" id="GO:0009411">
    <property type="term" value="P:response to UV"/>
    <property type="evidence" value="ECO:0007669"/>
    <property type="project" value="InterPro"/>
</dbReference>
<evidence type="ECO:0000256" key="4">
    <source>
        <dbReference type="ARBA" id="ARBA00022769"/>
    </source>
</evidence>
<evidence type="ECO:0000313" key="9">
    <source>
        <dbReference type="Proteomes" id="UP000199315"/>
    </source>
</evidence>
<evidence type="ECO:0000256" key="1">
    <source>
        <dbReference type="ARBA" id="ARBA00022722"/>
    </source>
</evidence>
<evidence type="ECO:0000256" key="5">
    <source>
        <dbReference type="ARBA" id="ARBA00022801"/>
    </source>
</evidence>
<dbReference type="Gene3D" id="3.20.20.150">
    <property type="entry name" value="Divalent-metal-dependent TIM barrel enzymes"/>
    <property type="match status" value="1"/>
</dbReference>
<dbReference type="EMBL" id="FMKA01000002">
    <property type="protein sequence ID" value="SCP95633.1"/>
    <property type="molecule type" value="Genomic_DNA"/>
</dbReference>
<name>A0A1D3TQ03_9FIRM</name>
<protein>
    <submittedName>
        <fullName evidence="8">UV DNA damage endonuclease</fullName>
    </submittedName>
</protein>
<dbReference type="Pfam" id="PF03851">
    <property type="entry name" value="UvdE"/>
    <property type="match status" value="1"/>
</dbReference>
<dbReference type="Pfam" id="PF08349">
    <property type="entry name" value="DUF1722"/>
    <property type="match status" value="1"/>
</dbReference>
<evidence type="ECO:0000259" key="7">
    <source>
        <dbReference type="Pfam" id="PF08349"/>
    </source>
</evidence>
<keyword evidence="1" id="KW-0540">Nuclease</keyword>
<accession>A0A1D3TQ03</accession>
<evidence type="ECO:0000256" key="2">
    <source>
        <dbReference type="ARBA" id="ARBA00022759"/>
    </source>
</evidence>
<dbReference type="NCBIfam" id="TIGR00629">
    <property type="entry name" value="uvde"/>
    <property type="match status" value="1"/>
</dbReference>
<keyword evidence="5" id="KW-0378">Hydrolase</keyword>
<dbReference type="InterPro" id="IPR004601">
    <property type="entry name" value="UvdE"/>
</dbReference>
<dbReference type="GO" id="GO:0016787">
    <property type="term" value="F:hydrolase activity"/>
    <property type="evidence" value="ECO:0007669"/>
    <property type="project" value="UniProtKB-KW"/>
</dbReference>
<dbReference type="GO" id="GO:0006289">
    <property type="term" value="P:nucleotide-excision repair"/>
    <property type="evidence" value="ECO:0007669"/>
    <property type="project" value="InterPro"/>
</dbReference>
<keyword evidence="3" id="KW-0227">DNA damage</keyword>
<evidence type="ECO:0000256" key="3">
    <source>
        <dbReference type="ARBA" id="ARBA00022763"/>
    </source>
</evidence>
<reference evidence="8 9" key="1">
    <citation type="submission" date="2016-09" db="EMBL/GenBank/DDBJ databases">
        <authorList>
            <person name="Capua I."/>
            <person name="De Benedictis P."/>
            <person name="Joannis T."/>
            <person name="Lombin L.H."/>
            <person name="Cattoli G."/>
        </authorList>
    </citation>
    <scope>NUCLEOTIDE SEQUENCE [LARGE SCALE GENOMIC DNA]</scope>
    <source>
        <strain evidence="8 9">GluBS11</strain>
    </source>
</reference>
<keyword evidence="2 8" id="KW-0255">Endonuclease</keyword>
<dbReference type="InterPro" id="IPR013560">
    <property type="entry name" value="DUF1722"/>
</dbReference>
<gene>
    <name evidence="8" type="ORF">SAMN05421730_100277</name>
</gene>
<feature type="domain" description="DUF1722" evidence="7">
    <location>
        <begin position="308"/>
        <end position="416"/>
    </location>
</feature>
<dbReference type="AlphaFoldDB" id="A0A1D3TQ03"/>